<reference evidence="6" key="1">
    <citation type="submission" date="2021-02" db="EMBL/GenBank/DDBJ databases">
        <authorList>
            <person name="Nowell W R."/>
        </authorList>
    </citation>
    <scope>NUCLEOTIDE SEQUENCE</scope>
    <source>
        <strain evidence="6">Ploen Becks lab</strain>
    </source>
</reference>
<dbReference type="GO" id="GO:0006749">
    <property type="term" value="P:glutathione metabolic process"/>
    <property type="evidence" value="ECO:0007669"/>
    <property type="project" value="TreeGrafter"/>
</dbReference>
<dbReference type="AlphaFoldDB" id="A0A813RUI2"/>
<dbReference type="CDD" id="cd03192">
    <property type="entry name" value="GST_C_Sigma_like"/>
    <property type="match status" value="1"/>
</dbReference>
<feature type="domain" description="GST N-terminal" evidence="4">
    <location>
        <begin position="2"/>
        <end position="83"/>
    </location>
</feature>
<dbReference type="PANTHER" id="PTHR11571:SF224">
    <property type="entry name" value="HEMATOPOIETIC PROSTAGLANDIN D SYNTHASE"/>
    <property type="match status" value="1"/>
</dbReference>
<dbReference type="EMBL" id="CAJNOC010000647">
    <property type="protein sequence ID" value="CAF0787010.1"/>
    <property type="molecule type" value="Genomic_DNA"/>
</dbReference>
<dbReference type="PROSITE" id="PS50405">
    <property type="entry name" value="GST_CTER"/>
    <property type="match status" value="1"/>
</dbReference>
<dbReference type="Gene3D" id="1.20.1050.10">
    <property type="match status" value="1"/>
</dbReference>
<feature type="domain" description="GST C-terminal" evidence="5">
    <location>
        <begin position="85"/>
        <end position="207"/>
    </location>
</feature>
<evidence type="ECO:0000259" key="5">
    <source>
        <dbReference type="PROSITE" id="PS50405"/>
    </source>
</evidence>
<evidence type="ECO:0000256" key="3">
    <source>
        <dbReference type="ARBA" id="ARBA00047960"/>
    </source>
</evidence>
<protein>
    <recommendedName>
        <fullName evidence="1">glutathione transferase</fullName>
        <ecNumber evidence="1">2.5.1.18</ecNumber>
    </recommendedName>
</protein>
<dbReference type="SUPFAM" id="SSF47616">
    <property type="entry name" value="GST C-terminal domain-like"/>
    <property type="match status" value="1"/>
</dbReference>
<dbReference type="SUPFAM" id="SSF52833">
    <property type="entry name" value="Thioredoxin-like"/>
    <property type="match status" value="1"/>
</dbReference>
<organism evidence="6 7">
    <name type="scientific">Brachionus calyciflorus</name>
    <dbReference type="NCBI Taxonomy" id="104777"/>
    <lineage>
        <taxon>Eukaryota</taxon>
        <taxon>Metazoa</taxon>
        <taxon>Spiralia</taxon>
        <taxon>Gnathifera</taxon>
        <taxon>Rotifera</taxon>
        <taxon>Eurotatoria</taxon>
        <taxon>Monogononta</taxon>
        <taxon>Pseudotrocha</taxon>
        <taxon>Ploima</taxon>
        <taxon>Brachionidae</taxon>
        <taxon>Brachionus</taxon>
    </lineage>
</organism>
<dbReference type="CDD" id="cd03039">
    <property type="entry name" value="GST_N_Sigma_like"/>
    <property type="match status" value="1"/>
</dbReference>
<proteinExistence type="predicted"/>
<dbReference type="PANTHER" id="PTHR11571">
    <property type="entry name" value="GLUTATHIONE S-TRANSFERASE"/>
    <property type="match status" value="1"/>
</dbReference>
<accession>A0A813RUI2</accession>
<evidence type="ECO:0000313" key="7">
    <source>
        <dbReference type="Proteomes" id="UP000663879"/>
    </source>
</evidence>
<dbReference type="InterPro" id="IPR050213">
    <property type="entry name" value="GST_superfamily"/>
</dbReference>
<comment type="caution">
    <text evidence="6">The sequence shown here is derived from an EMBL/GenBank/DDBJ whole genome shotgun (WGS) entry which is preliminary data.</text>
</comment>
<dbReference type="InterPro" id="IPR004046">
    <property type="entry name" value="GST_C"/>
</dbReference>
<evidence type="ECO:0000256" key="1">
    <source>
        <dbReference type="ARBA" id="ARBA00012452"/>
    </source>
</evidence>
<dbReference type="InterPro" id="IPR004045">
    <property type="entry name" value="Glutathione_S-Trfase_N"/>
</dbReference>
<dbReference type="SFLD" id="SFLDS00019">
    <property type="entry name" value="Glutathione_Transferase_(cytos"/>
    <property type="match status" value="1"/>
</dbReference>
<keyword evidence="2" id="KW-0808">Transferase</keyword>
<dbReference type="Pfam" id="PF02798">
    <property type="entry name" value="GST_N"/>
    <property type="match status" value="1"/>
</dbReference>
<dbReference type="EC" id="2.5.1.18" evidence="1"/>
<dbReference type="SFLD" id="SFLDG00363">
    <property type="entry name" value="AMPS_(cytGST):_Alpha-__Mu-__Pi"/>
    <property type="match status" value="1"/>
</dbReference>
<evidence type="ECO:0000256" key="2">
    <source>
        <dbReference type="ARBA" id="ARBA00022679"/>
    </source>
</evidence>
<name>A0A813RUI2_9BILA</name>
<dbReference type="SFLD" id="SFLDG01205">
    <property type="entry name" value="AMPS.1"/>
    <property type="match status" value="1"/>
</dbReference>
<dbReference type="InterPro" id="IPR036282">
    <property type="entry name" value="Glutathione-S-Trfase_C_sf"/>
</dbReference>
<dbReference type="InterPro" id="IPR036249">
    <property type="entry name" value="Thioredoxin-like_sf"/>
</dbReference>
<sequence>MIKYRLVYFNAKRRAELIRFIFAYAGQEYEDFRIEESQWPIYKHRTLFGKLPVLEISDDIESIQLAQSLSIARYLAEKFNLVGVNEIEKARADMISEQLSDILEIFYTIKNEKNTELRAEKERFFYKETLPFYASMFERLFEIQKTLHVAGNTLTYADLAFVVFWDHFGEKKKKFFELCVVSKVMYEHVNNLPAIVEWKNMRPMTIF</sequence>
<evidence type="ECO:0000313" key="6">
    <source>
        <dbReference type="EMBL" id="CAF0787010.1"/>
    </source>
</evidence>
<dbReference type="PROSITE" id="PS50404">
    <property type="entry name" value="GST_NTER"/>
    <property type="match status" value="1"/>
</dbReference>
<gene>
    <name evidence="6" type="ORF">OXX778_LOCUS5773</name>
</gene>
<dbReference type="Gene3D" id="3.40.30.10">
    <property type="entry name" value="Glutaredoxin"/>
    <property type="match status" value="1"/>
</dbReference>
<dbReference type="InterPro" id="IPR040079">
    <property type="entry name" value="Glutathione_S-Trfase"/>
</dbReference>
<dbReference type="InterPro" id="IPR010987">
    <property type="entry name" value="Glutathione-S-Trfase_C-like"/>
</dbReference>
<dbReference type="Proteomes" id="UP000663879">
    <property type="component" value="Unassembled WGS sequence"/>
</dbReference>
<dbReference type="Pfam" id="PF14497">
    <property type="entry name" value="GST_C_3"/>
    <property type="match status" value="1"/>
</dbReference>
<keyword evidence="7" id="KW-1185">Reference proteome</keyword>
<dbReference type="GO" id="GO:0004364">
    <property type="term" value="F:glutathione transferase activity"/>
    <property type="evidence" value="ECO:0007669"/>
    <property type="project" value="UniProtKB-EC"/>
</dbReference>
<dbReference type="OrthoDB" id="414243at2759"/>
<comment type="catalytic activity">
    <reaction evidence="3">
        <text>RX + glutathione = an S-substituted glutathione + a halide anion + H(+)</text>
        <dbReference type="Rhea" id="RHEA:16437"/>
        <dbReference type="ChEBI" id="CHEBI:15378"/>
        <dbReference type="ChEBI" id="CHEBI:16042"/>
        <dbReference type="ChEBI" id="CHEBI:17792"/>
        <dbReference type="ChEBI" id="CHEBI:57925"/>
        <dbReference type="ChEBI" id="CHEBI:90779"/>
        <dbReference type="EC" id="2.5.1.18"/>
    </reaction>
</comment>
<evidence type="ECO:0000259" key="4">
    <source>
        <dbReference type="PROSITE" id="PS50404"/>
    </source>
</evidence>